<dbReference type="RefSeq" id="WP_129401515.1">
    <property type="nucleotide sequence ID" value="NZ_SDWT01000002.1"/>
</dbReference>
<organism evidence="2 3">
    <name type="scientific">Nocardioides oleivorans</name>
    <dbReference type="NCBI Taxonomy" id="273676"/>
    <lineage>
        <taxon>Bacteria</taxon>
        <taxon>Bacillati</taxon>
        <taxon>Actinomycetota</taxon>
        <taxon>Actinomycetes</taxon>
        <taxon>Propionibacteriales</taxon>
        <taxon>Nocardioidaceae</taxon>
        <taxon>Nocardioides</taxon>
    </lineage>
</organism>
<comment type="caution">
    <text evidence="2">The sequence shown here is derived from an EMBL/GenBank/DDBJ whole genome shotgun (WGS) entry which is preliminary data.</text>
</comment>
<feature type="region of interest" description="Disordered" evidence="1">
    <location>
        <begin position="90"/>
        <end position="109"/>
    </location>
</feature>
<evidence type="ECO:0000256" key="1">
    <source>
        <dbReference type="SAM" id="MobiDB-lite"/>
    </source>
</evidence>
<accession>A0A4Q2RVH9</accession>
<protein>
    <submittedName>
        <fullName evidence="2">Uncharacterized protein</fullName>
    </submittedName>
</protein>
<dbReference type="OrthoDB" id="5198543at2"/>
<sequence length="154" mass="17746">MTGPDEMLTHKTRANHFKRRIAMGGHLWLDEGTSPALVFRAHGFFQRRYELRLRLADIRSCTGWTINMKDGTTERFIVASGTGLAEALAAARSPRRRNSNISDDDGYDNLSKKQSDHLWYGDHSELNWRDREQAQAWGMDADTYVSNWLENDKD</sequence>
<dbReference type="Proteomes" id="UP000294071">
    <property type="component" value="Unassembled WGS sequence"/>
</dbReference>
<gene>
    <name evidence="2" type="ORF">EUA93_17110</name>
</gene>
<reference evidence="2 3" key="1">
    <citation type="submission" date="2019-01" db="EMBL/GenBank/DDBJ databases">
        <title>Novel species of Nocardioides.</title>
        <authorList>
            <person name="Liu Q."/>
            <person name="Xin Y.-H."/>
        </authorList>
    </citation>
    <scope>NUCLEOTIDE SEQUENCE [LARGE SCALE GENOMIC DNA]</scope>
    <source>
        <strain evidence="2 3">CGMCC 4.6882</strain>
    </source>
</reference>
<proteinExistence type="predicted"/>
<evidence type="ECO:0000313" key="2">
    <source>
        <dbReference type="EMBL" id="RYB91849.1"/>
    </source>
</evidence>
<evidence type="ECO:0000313" key="3">
    <source>
        <dbReference type="Proteomes" id="UP000294071"/>
    </source>
</evidence>
<name>A0A4Q2RVH9_9ACTN</name>
<keyword evidence="3" id="KW-1185">Reference proteome</keyword>
<dbReference type="AlphaFoldDB" id="A0A4Q2RVH9"/>
<dbReference type="EMBL" id="SDWT01000002">
    <property type="protein sequence ID" value="RYB91849.1"/>
    <property type="molecule type" value="Genomic_DNA"/>
</dbReference>